<accession>A0AAV2SUT6</accession>
<dbReference type="PANTHER" id="PTHR47611">
    <property type="entry name" value="HAT DIMERISATION DOMAIN, C-TERMINAL"/>
    <property type="match status" value="1"/>
</dbReference>
<name>A0AAV2SUT6_MEGNR</name>
<dbReference type="InterPro" id="IPR008906">
    <property type="entry name" value="HATC_C_dom"/>
</dbReference>
<evidence type="ECO:0000313" key="2">
    <source>
        <dbReference type="EMBL" id="CAL4234715.1"/>
    </source>
</evidence>
<dbReference type="PANTHER" id="PTHR47611:SF3">
    <property type="entry name" value="HAT C-TERMINAL DIMERISATION DOMAIN-CONTAINING PROTEIN"/>
    <property type="match status" value="1"/>
</dbReference>
<proteinExistence type="predicted"/>
<evidence type="ECO:0000259" key="1">
    <source>
        <dbReference type="Pfam" id="PF05699"/>
    </source>
</evidence>
<dbReference type="Pfam" id="PF05699">
    <property type="entry name" value="Dimer_Tnp_hAT"/>
    <property type="match status" value="1"/>
</dbReference>
<sequence length="101" mass="11599">MKKKSQNTVSMFENNIHIELEGYLREPSVDVQSDPMQWWNSRTTIYPNLSLTAKQYLCIPATSVPSERVFSTAGNIVNKKRTSLSPENVDMLLFLNKNYSI</sequence>
<protein>
    <recommendedName>
        <fullName evidence="1">HAT C-terminal dimerisation domain-containing protein</fullName>
    </recommendedName>
</protein>
<dbReference type="Proteomes" id="UP001497623">
    <property type="component" value="Unassembled WGS sequence"/>
</dbReference>
<reference evidence="2 3" key="1">
    <citation type="submission" date="2024-05" db="EMBL/GenBank/DDBJ databases">
        <authorList>
            <person name="Wallberg A."/>
        </authorList>
    </citation>
    <scope>NUCLEOTIDE SEQUENCE [LARGE SCALE GENOMIC DNA]</scope>
</reference>
<organism evidence="2 3">
    <name type="scientific">Meganyctiphanes norvegica</name>
    <name type="common">Northern krill</name>
    <name type="synonym">Thysanopoda norvegica</name>
    <dbReference type="NCBI Taxonomy" id="48144"/>
    <lineage>
        <taxon>Eukaryota</taxon>
        <taxon>Metazoa</taxon>
        <taxon>Ecdysozoa</taxon>
        <taxon>Arthropoda</taxon>
        <taxon>Crustacea</taxon>
        <taxon>Multicrustacea</taxon>
        <taxon>Malacostraca</taxon>
        <taxon>Eumalacostraca</taxon>
        <taxon>Eucarida</taxon>
        <taxon>Euphausiacea</taxon>
        <taxon>Euphausiidae</taxon>
        <taxon>Meganyctiphanes</taxon>
    </lineage>
</organism>
<dbReference type="EMBL" id="CAXKWB010113439">
    <property type="protein sequence ID" value="CAL4234715.1"/>
    <property type="molecule type" value="Genomic_DNA"/>
</dbReference>
<dbReference type="AlphaFoldDB" id="A0AAV2SUT6"/>
<feature type="domain" description="HAT C-terminal dimerisation" evidence="1">
    <location>
        <begin position="19"/>
        <end position="98"/>
    </location>
</feature>
<keyword evidence="3" id="KW-1185">Reference proteome</keyword>
<comment type="caution">
    <text evidence="2">The sequence shown here is derived from an EMBL/GenBank/DDBJ whole genome shotgun (WGS) entry which is preliminary data.</text>
</comment>
<dbReference type="GO" id="GO:0046983">
    <property type="term" value="F:protein dimerization activity"/>
    <property type="evidence" value="ECO:0007669"/>
    <property type="project" value="InterPro"/>
</dbReference>
<gene>
    <name evidence="2" type="ORF">MNOR_LOCUS40000</name>
</gene>
<dbReference type="SUPFAM" id="SSF53098">
    <property type="entry name" value="Ribonuclease H-like"/>
    <property type="match status" value="1"/>
</dbReference>
<feature type="non-terminal residue" evidence="2">
    <location>
        <position position="101"/>
    </location>
</feature>
<dbReference type="InterPro" id="IPR012337">
    <property type="entry name" value="RNaseH-like_sf"/>
</dbReference>
<evidence type="ECO:0000313" key="3">
    <source>
        <dbReference type="Proteomes" id="UP001497623"/>
    </source>
</evidence>